<dbReference type="NCBIfam" id="NF002211">
    <property type="entry name" value="PRK01103.1"/>
    <property type="match status" value="1"/>
</dbReference>
<evidence type="ECO:0000256" key="8">
    <source>
        <dbReference type="ARBA" id="ARBA00022833"/>
    </source>
</evidence>
<comment type="caution">
    <text evidence="18">The sequence shown here is derived from an EMBL/GenBank/DDBJ whole genome shotgun (WGS) entry which is preliminary data.</text>
</comment>
<accession>A0A1E5Q3B5</accession>
<feature type="domain" description="FPG-type" evidence="16">
    <location>
        <begin position="241"/>
        <end position="281"/>
    </location>
</feature>
<feature type="active site" description="Proton donor; for beta-elimination activity" evidence="15">
    <location>
        <position position="58"/>
    </location>
</feature>
<dbReference type="InterPro" id="IPR020629">
    <property type="entry name" value="FPG_Glyclase"/>
</dbReference>
<evidence type="ECO:0000313" key="18">
    <source>
        <dbReference type="EMBL" id="OEJ63735.1"/>
    </source>
</evidence>
<dbReference type="Proteomes" id="UP000095347">
    <property type="component" value="Unassembled WGS sequence"/>
</dbReference>
<dbReference type="SMART" id="SM01232">
    <property type="entry name" value="H2TH"/>
    <property type="match status" value="1"/>
</dbReference>
<dbReference type="EC" id="3.2.2.23" evidence="15"/>
<dbReference type="Gene3D" id="3.20.190.10">
    <property type="entry name" value="MutM-like, N-terminal"/>
    <property type="match status" value="1"/>
</dbReference>
<keyword evidence="10 15" id="KW-0234">DNA repair</keyword>
<organism evidence="18 19">
    <name type="scientific">Magnetovibrio blakemorei</name>
    <dbReference type="NCBI Taxonomy" id="28181"/>
    <lineage>
        <taxon>Bacteria</taxon>
        <taxon>Pseudomonadati</taxon>
        <taxon>Pseudomonadota</taxon>
        <taxon>Alphaproteobacteria</taxon>
        <taxon>Rhodospirillales</taxon>
        <taxon>Magnetovibrionaceae</taxon>
        <taxon>Magnetovibrio</taxon>
    </lineage>
</organism>
<keyword evidence="5 15" id="KW-0227">DNA damage</keyword>
<dbReference type="Pfam" id="PF06831">
    <property type="entry name" value="H2TH"/>
    <property type="match status" value="1"/>
</dbReference>
<dbReference type="RefSeq" id="WP_069959575.1">
    <property type="nucleotide sequence ID" value="NZ_MCGG01000086.1"/>
</dbReference>
<comment type="cofactor">
    <cofactor evidence="15">
        <name>Zn(2+)</name>
        <dbReference type="ChEBI" id="CHEBI:29105"/>
    </cofactor>
    <text evidence="15">Binds 1 zinc ion per subunit.</text>
</comment>
<feature type="active site" description="Proton donor" evidence="15">
    <location>
        <position position="3"/>
    </location>
</feature>
<dbReference type="InterPro" id="IPR015886">
    <property type="entry name" value="H2TH_FPG"/>
</dbReference>
<dbReference type="Gene3D" id="1.10.8.50">
    <property type="match status" value="1"/>
</dbReference>
<reference evidence="19" key="1">
    <citation type="submission" date="2016-07" db="EMBL/GenBank/DDBJ databases">
        <authorList>
            <person name="Florea S."/>
            <person name="Webb J.S."/>
            <person name="Jaromczyk J."/>
            <person name="Schardl C.L."/>
        </authorList>
    </citation>
    <scope>NUCLEOTIDE SEQUENCE [LARGE SCALE GENOMIC DNA]</scope>
    <source>
        <strain evidence="19">MV-1</strain>
    </source>
</reference>
<keyword evidence="6 15" id="KW-0863">Zinc-finger</keyword>
<keyword evidence="19" id="KW-1185">Reference proteome</keyword>
<evidence type="ECO:0000256" key="10">
    <source>
        <dbReference type="ARBA" id="ARBA00023204"/>
    </source>
</evidence>
<evidence type="ECO:0000256" key="1">
    <source>
        <dbReference type="ARBA" id="ARBA00001668"/>
    </source>
</evidence>
<evidence type="ECO:0000256" key="15">
    <source>
        <dbReference type="HAMAP-Rule" id="MF_00103"/>
    </source>
</evidence>
<evidence type="ECO:0000259" key="17">
    <source>
        <dbReference type="PROSITE" id="PS51068"/>
    </source>
</evidence>
<comment type="catalytic activity">
    <reaction evidence="1 15">
        <text>Hydrolysis of DNA containing ring-opened 7-methylguanine residues, releasing 2,6-diamino-4-hydroxy-5-(N-methyl)formamidopyrimidine.</text>
        <dbReference type="EC" id="3.2.2.23"/>
    </reaction>
</comment>
<dbReference type="HAMAP" id="MF_00103">
    <property type="entry name" value="Fapy_DNA_glycosyl"/>
    <property type="match status" value="1"/>
</dbReference>
<dbReference type="CDD" id="cd08966">
    <property type="entry name" value="EcFpg-like_N"/>
    <property type="match status" value="1"/>
</dbReference>
<dbReference type="SUPFAM" id="SSF57716">
    <property type="entry name" value="Glucocorticoid receptor-like (DNA-binding domain)"/>
    <property type="match status" value="1"/>
</dbReference>
<evidence type="ECO:0000256" key="6">
    <source>
        <dbReference type="ARBA" id="ARBA00022771"/>
    </source>
</evidence>
<dbReference type="InterPro" id="IPR035937">
    <property type="entry name" value="FPG_N"/>
</dbReference>
<keyword evidence="9 15" id="KW-0238">DNA-binding</keyword>
<dbReference type="EMBL" id="MCGG01000086">
    <property type="protein sequence ID" value="OEJ63735.1"/>
    <property type="molecule type" value="Genomic_DNA"/>
</dbReference>
<dbReference type="SUPFAM" id="SSF46946">
    <property type="entry name" value="S13-like H2TH domain"/>
    <property type="match status" value="1"/>
</dbReference>
<dbReference type="STRING" id="28181.BEN30_17480"/>
<dbReference type="PROSITE" id="PS51066">
    <property type="entry name" value="ZF_FPG_2"/>
    <property type="match status" value="1"/>
</dbReference>
<comment type="subunit">
    <text evidence="3 15">Monomer.</text>
</comment>
<dbReference type="AlphaFoldDB" id="A0A1E5Q3B5"/>
<feature type="binding site" evidence="15">
    <location>
        <position position="156"/>
    </location>
    <ligand>
        <name>DNA</name>
        <dbReference type="ChEBI" id="CHEBI:16991"/>
    </ligand>
</feature>
<keyword evidence="4 15" id="KW-0479">Metal-binding</keyword>
<feature type="active site" description="Proton donor; for delta-elimination activity" evidence="15">
    <location>
        <position position="271"/>
    </location>
</feature>
<dbReference type="FunFam" id="1.10.8.50:FF:000003">
    <property type="entry name" value="Formamidopyrimidine-DNA glycosylase"/>
    <property type="match status" value="1"/>
</dbReference>
<dbReference type="GO" id="GO:0006284">
    <property type="term" value="P:base-excision repair"/>
    <property type="evidence" value="ECO:0007669"/>
    <property type="project" value="InterPro"/>
</dbReference>
<evidence type="ECO:0000256" key="4">
    <source>
        <dbReference type="ARBA" id="ARBA00022723"/>
    </source>
</evidence>
<gene>
    <name evidence="15" type="primary">mutM</name>
    <name evidence="15" type="synonym">fpg</name>
    <name evidence="18" type="ORF">BEN30_17480</name>
</gene>
<dbReference type="SUPFAM" id="SSF81624">
    <property type="entry name" value="N-terminal domain of MutM-like DNA repair proteins"/>
    <property type="match status" value="1"/>
</dbReference>
<dbReference type="GO" id="GO:0034039">
    <property type="term" value="F:8-oxo-7,8-dihydroguanine DNA N-glycosylase activity"/>
    <property type="evidence" value="ECO:0007669"/>
    <property type="project" value="TreeGrafter"/>
</dbReference>
<sequence>MPELPEVETVRRGLAPVLEGAAFSRVHLRRADLRKPFPVDFVQRLEGARIKRTGRRAKYLLIESHDDTLIWHLGMSGQVRIYPPGETPAPVGKHDHVQFDLSNGAVIVFTDPRRFGLMDLCPSEKVAEHPLIKDIGPEPLGNAFSGPVLAAALKGKKVAIKQAIMDSHVVAGVGNIYASESLFQAGLSPKRRAGTVQGARAEKLAGAIKSVLSAAIQAGGSTLKDHRTTDGELGYFQHSFAVYGRTGQACPGCDCDVLKTKGIQHLEQGGRSSYYCPRHQR</sequence>
<evidence type="ECO:0000256" key="14">
    <source>
        <dbReference type="ARBA" id="ARBA00044632"/>
    </source>
</evidence>
<dbReference type="OrthoDB" id="9800855at2"/>
<keyword evidence="7 15" id="KW-0378">Hydrolase</keyword>
<comment type="similarity">
    <text evidence="2 15">Belongs to the FPG family.</text>
</comment>
<dbReference type="SMART" id="SM00898">
    <property type="entry name" value="Fapy_DNA_glyco"/>
    <property type="match status" value="1"/>
</dbReference>
<evidence type="ECO:0000256" key="12">
    <source>
        <dbReference type="ARBA" id="ARBA00023268"/>
    </source>
</evidence>
<feature type="binding site" evidence="15">
    <location>
        <position position="94"/>
    </location>
    <ligand>
        <name>DNA</name>
        <dbReference type="ChEBI" id="CHEBI:16991"/>
    </ligand>
</feature>
<comment type="catalytic activity">
    <reaction evidence="14 15">
        <text>2'-deoxyribonucleotide-(2'-deoxyribose 5'-phosphate)-2'-deoxyribonucleotide-DNA = a 3'-end 2'-deoxyribonucleotide-(2,3-dehydro-2,3-deoxyribose 5'-phosphate)-DNA + a 5'-end 5'-phospho-2'-deoxyribonucleoside-DNA + H(+)</text>
        <dbReference type="Rhea" id="RHEA:66592"/>
        <dbReference type="Rhea" id="RHEA-COMP:13180"/>
        <dbReference type="Rhea" id="RHEA-COMP:16897"/>
        <dbReference type="Rhea" id="RHEA-COMP:17067"/>
        <dbReference type="ChEBI" id="CHEBI:15378"/>
        <dbReference type="ChEBI" id="CHEBI:136412"/>
        <dbReference type="ChEBI" id="CHEBI:157695"/>
        <dbReference type="ChEBI" id="CHEBI:167181"/>
        <dbReference type="EC" id="4.2.99.18"/>
    </reaction>
</comment>
<feature type="domain" description="Formamidopyrimidine-DNA glycosylase catalytic" evidence="17">
    <location>
        <begin position="2"/>
        <end position="116"/>
    </location>
</feature>
<dbReference type="GO" id="GO:0008270">
    <property type="term" value="F:zinc ion binding"/>
    <property type="evidence" value="ECO:0007669"/>
    <property type="project" value="UniProtKB-UniRule"/>
</dbReference>
<evidence type="ECO:0000256" key="13">
    <source>
        <dbReference type="ARBA" id="ARBA00023295"/>
    </source>
</evidence>
<dbReference type="PANTHER" id="PTHR22993:SF9">
    <property type="entry name" value="FORMAMIDOPYRIMIDINE-DNA GLYCOSYLASE"/>
    <property type="match status" value="1"/>
</dbReference>
<dbReference type="Pfam" id="PF01149">
    <property type="entry name" value="Fapy_DNA_glyco"/>
    <property type="match status" value="1"/>
</dbReference>
<name>A0A1E5Q3B5_9PROT</name>
<evidence type="ECO:0000256" key="9">
    <source>
        <dbReference type="ARBA" id="ARBA00023125"/>
    </source>
</evidence>
<dbReference type="EC" id="4.2.99.18" evidence="15"/>
<protein>
    <recommendedName>
        <fullName evidence="15">Formamidopyrimidine-DNA glycosylase</fullName>
        <shortName evidence="15">Fapy-DNA glycosylase</shortName>
        <ecNumber evidence="15">3.2.2.23</ecNumber>
    </recommendedName>
    <alternativeName>
        <fullName evidence="15">DNA-(apurinic or apyrimidinic site) lyase MutM</fullName>
        <shortName evidence="15">AP lyase MutM</shortName>
        <ecNumber evidence="15">4.2.99.18</ecNumber>
    </alternativeName>
</protein>
<evidence type="ECO:0000256" key="3">
    <source>
        <dbReference type="ARBA" id="ARBA00011245"/>
    </source>
</evidence>
<proteinExistence type="inferred from homology"/>
<evidence type="ECO:0000259" key="16">
    <source>
        <dbReference type="PROSITE" id="PS51066"/>
    </source>
</evidence>
<evidence type="ECO:0000313" key="19">
    <source>
        <dbReference type="Proteomes" id="UP000095347"/>
    </source>
</evidence>
<keyword evidence="8 15" id="KW-0862">Zinc</keyword>
<dbReference type="PANTHER" id="PTHR22993">
    <property type="entry name" value="FORMAMIDOPYRIMIDINE-DNA GLYCOSYLASE"/>
    <property type="match status" value="1"/>
</dbReference>
<dbReference type="PROSITE" id="PS51068">
    <property type="entry name" value="FPG_CAT"/>
    <property type="match status" value="1"/>
</dbReference>
<dbReference type="NCBIfam" id="TIGR00577">
    <property type="entry name" value="fpg"/>
    <property type="match status" value="1"/>
</dbReference>
<evidence type="ECO:0000256" key="11">
    <source>
        <dbReference type="ARBA" id="ARBA00023239"/>
    </source>
</evidence>
<comment type="function">
    <text evidence="15">Involved in base excision repair of DNA damaged by oxidation or by mutagenic agents. Acts as DNA glycosylase that recognizes and removes damaged bases. Has a preference for oxidized purines, such as 7,8-dihydro-8-oxoguanine (8-oxoG). Has AP (apurinic/apyrimidinic) lyase activity and introduces nicks in the DNA strand. Cleaves the DNA backbone by beta-delta elimination to generate a single-strand break at the site of the removed base with both 3'- and 5'-phosphates.</text>
</comment>
<dbReference type="InterPro" id="IPR010979">
    <property type="entry name" value="Ribosomal_uS13-like_H2TH"/>
</dbReference>
<dbReference type="GO" id="GO:0140078">
    <property type="term" value="F:class I DNA-(apurinic or apyrimidinic site) endonuclease activity"/>
    <property type="evidence" value="ECO:0007669"/>
    <property type="project" value="UniProtKB-EC"/>
</dbReference>
<feature type="binding site" evidence="15">
    <location>
        <position position="113"/>
    </location>
    <ligand>
        <name>DNA</name>
        <dbReference type="ChEBI" id="CHEBI:16991"/>
    </ligand>
</feature>
<evidence type="ECO:0000256" key="2">
    <source>
        <dbReference type="ARBA" id="ARBA00009409"/>
    </source>
</evidence>
<evidence type="ECO:0000256" key="7">
    <source>
        <dbReference type="ARBA" id="ARBA00022801"/>
    </source>
</evidence>
<dbReference type="InterPro" id="IPR000214">
    <property type="entry name" value="Znf_DNA_glyclase/AP_lyase"/>
</dbReference>
<dbReference type="GO" id="GO:0003684">
    <property type="term" value="F:damaged DNA binding"/>
    <property type="evidence" value="ECO:0007669"/>
    <property type="project" value="InterPro"/>
</dbReference>
<keyword evidence="12 15" id="KW-0511">Multifunctional enzyme</keyword>
<keyword evidence="11 15" id="KW-0456">Lyase</keyword>
<evidence type="ECO:0000256" key="5">
    <source>
        <dbReference type="ARBA" id="ARBA00022763"/>
    </source>
</evidence>
<dbReference type="InterPro" id="IPR012319">
    <property type="entry name" value="FPG_cat"/>
</dbReference>
<feature type="active site" description="Schiff-base intermediate with DNA" evidence="15">
    <location>
        <position position="2"/>
    </location>
</feature>
<keyword evidence="13 15" id="KW-0326">Glycosidase</keyword>